<dbReference type="PRINTS" id="PR00870">
    <property type="entry name" value="DNAPOLXBETA"/>
</dbReference>
<evidence type="ECO:0000256" key="5">
    <source>
        <dbReference type="ARBA" id="ARBA00022705"/>
    </source>
</evidence>
<evidence type="ECO:0000313" key="12">
    <source>
        <dbReference type="EMBL" id="RYO82643.1"/>
    </source>
</evidence>
<sequence>MEERELADKIAYFRHLSAIQAEENGDDAYDTEEQAHRERCKTFHNATSTSSRTKSRAPSVTGSSEAGTAASQPLPRPDGLQGSDDLEIIKVTPRNPSSRLGAAGIADKTPNVGEEIIPESAHPDPKPAHSFLQPLLRSRMARKTSGLTLDNSPSTYTAKRKKQARLKLLPENQQIFRGLRFYYIPNDDANGVRAAQITKARERGATWVRTLKEATHVIVDEGLTYQDVKSDLMSDSNSPEKVIVNANYPIDCGIHRIILNPNQERYVRNLRVADAPPAPSPSSLPASAQASNNSLEIKGKQRKRSRKDQELPPGTQSDYGEPLQNNTQAIAPLATIAAASAEDELSQYIALVKGNSLYLEMPLEEEEDSAHSGATKDDEAESGSESSEDESSTKKKRRIGEKMQLIQEDTPWQDRFACMKGGTRGGTVDNPNAATIEVLQSMVDIYEHQDDWRCRSYRRAITSLRHQTRIITTAKEAMKLPGIGKSLAATIEEIATDGRLRKLEYAQQRPENNILSLFSKIYGVGKSQANKWVSQGYRTLEDLQEKAKLSTNQRIGIERFDDLNERIPRWEVEALAAVVREAARGVDASVEFIIGGSYRRGSDSSGDIDLIITKKGTRSSQELLPFLEKLIKRLTDDGFLTAALASFSENANKGHGSKWHGCCVLPETAFPKDKGKYRPIWRRIDLLLVPETEFGAALIYFTGNDIFNRSIRFLASKKGLRLNQRGLFKNVLRGKRGVTYTEGDLLEGRNEKRIFELLGVKWREPHERWC</sequence>
<dbReference type="SUPFAM" id="SSF47802">
    <property type="entry name" value="DNA polymerase beta, N-terminal domain-like"/>
    <property type="match status" value="1"/>
</dbReference>
<evidence type="ECO:0000256" key="3">
    <source>
        <dbReference type="ARBA" id="ARBA00022679"/>
    </source>
</evidence>
<evidence type="ECO:0000256" key="7">
    <source>
        <dbReference type="ARBA" id="ARBA00022932"/>
    </source>
</evidence>
<dbReference type="InterPro" id="IPR027421">
    <property type="entry name" value="DNA_pol_lamdba_lyase_dom_sf"/>
</dbReference>
<comment type="caution">
    <text evidence="12">The sequence shown here is derived from an EMBL/GenBank/DDBJ whole genome shotgun (WGS) entry which is preliminary data.</text>
</comment>
<dbReference type="InterPro" id="IPR022312">
    <property type="entry name" value="DNA_pol_X"/>
</dbReference>
<dbReference type="PRINTS" id="PR00869">
    <property type="entry name" value="DNAPOLX"/>
</dbReference>
<feature type="region of interest" description="Disordered" evidence="10">
    <location>
        <begin position="364"/>
        <end position="402"/>
    </location>
</feature>
<dbReference type="InterPro" id="IPR028207">
    <property type="entry name" value="DNA_pol_B_palm_palm"/>
</dbReference>
<protein>
    <recommendedName>
        <fullName evidence="1">DNA-directed DNA polymerase</fullName>
        <ecNumber evidence="1">2.7.7.7</ecNumber>
    </recommendedName>
</protein>
<gene>
    <name evidence="12" type="ORF">DL762_006516</name>
</gene>
<dbReference type="SUPFAM" id="SSF81585">
    <property type="entry name" value="PsbU/PolX domain-like"/>
    <property type="match status" value="1"/>
</dbReference>
<dbReference type="InterPro" id="IPR002054">
    <property type="entry name" value="DNA-dir_DNA_pol_X"/>
</dbReference>
<keyword evidence="3" id="KW-0808">Transferase</keyword>
<dbReference type="Pfam" id="PF14792">
    <property type="entry name" value="DNA_pol_B_palm"/>
    <property type="match status" value="1"/>
</dbReference>
<dbReference type="Gene3D" id="1.10.150.20">
    <property type="entry name" value="5' to 3' exonuclease, C-terminal subdomain"/>
    <property type="match status" value="1"/>
</dbReference>
<keyword evidence="4" id="KW-0548">Nucleotidyltransferase</keyword>
<dbReference type="InterPro" id="IPR029398">
    <property type="entry name" value="PolB_thumb"/>
</dbReference>
<evidence type="ECO:0000313" key="13">
    <source>
        <dbReference type="Proteomes" id="UP000294003"/>
    </source>
</evidence>
<accession>A0ABY0H4Z1</accession>
<evidence type="ECO:0000256" key="10">
    <source>
        <dbReference type="SAM" id="MobiDB-lite"/>
    </source>
</evidence>
<dbReference type="InterPro" id="IPR018944">
    <property type="entry name" value="DNA_pol_lambd_fingers_domain"/>
</dbReference>
<evidence type="ECO:0000256" key="2">
    <source>
        <dbReference type="ARBA" id="ARBA00022634"/>
    </source>
</evidence>
<comment type="catalytic activity">
    <reaction evidence="9">
        <text>DNA(n) + a 2'-deoxyribonucleoside 5'-triphosphate = DNA(n+1) + diphosphate</text>
        <dbReference type="Rhea" id="RHEA:22508"/>
        <dbReference type="Rhea" id="RHEA-COMP:17339"/>
        <dbReference type="Rhea" id="RHEA-COMP:17340"/>
        <dbReference type="ChEBI" id="CHEBI:33019"/>
        <dbReference type="ChEBI" id="CHEBI:61560"/>
        <dbReference type="ChEBI" id="CHEBI:173112"/>
        <dbReference type="EC" id="2.7.7.7"/>
    </reaction>
</comment>
<feature type="region of interest" description="Disordered" evidence="10">
    <location>
        <begin position="22"/>
        <end position="83"/>
    </location>
</feature>
<dbReference type="Pfam" id="PF14791">
    <property type="entry name" value="DNA_pol_B_thumb"/>
    <property type="match status" value="1"/>
</dbReference>
<dbReference type="InterPro" id="IPR043519">
    <property type="entry name" value="NT_sf"/>
</dbReference>
<dbReference type="EC" id="2.7.7.7" evidence="1"/>
<dbReference type="InterPro" id="IPR002008">
    <property type="entry name" value="DNA_pol_X_beta-like"/>
</dbReference>
<feature type="compositionally biased region" description="Low complexity" evidence="10">
    <location>
        <begin position="46"/>
        <end position="59"/>
    </location>
</feature>
<keyword evidence="2" id="KW-0237">DNA synthesis</keyword>
<name>A0ABY0H4Z1_9PEZI</name>
<evidence type="ECO:0000256" key="9">
    <source>
        <dbReference type="ARBA" id="ARBA00049244"/>
    </source>
</evidence>
<dbReference type="PANTHER" id="PTHR11276:SF28">
    <property type="entry name" value="DNA POLYMERASE LAMBDA"/>
    <property type="match status" value="1"/>
</dbReference>
<evidence type="ECO:0000256" key="1">
    <source>
        <dbReference type="ARBA" id="ARBA00012417"/>
    </source>
</evidence>
<dbReference type="Proteomes" id="UP000294003">
    <property type="component" value="Unassembled WGS sequence"/>
</dbReference>
<keyword evidence="5" id="KW-0235">DNA replication</keyword>
<evidence type="ECO:0000259" key="11">
    <source>
        <dbReference type="SMART" id="SM00483"/>
    </source>
</evidence>
<feature type="compositionally biased region" description="Acidic residues" evidence="10">
    <location>
        <begin position="23"/>
        <end position="32"/>
    </location>
</feature>
<dbReference type="Pfam" id="PF14716">
    <property type="entry name" value="HHH_8"/>
    <property type="match status" value="1"/>
</dbReference>
<dbReference type="InterPro" id="IPR037160">
    <property type="entry name" value="DNA_Pol_thumb_sf"/>
</dbReference>
<keyword evidence="13" id="KW-1185">Reference proteome</keyword>
<keyword evidence="8" id="KW-0234">DNA repair</keyword>
<dbReference type="InterPro" id="IPR010996">
    <property type="entry name" value="HHH_MUS81"/>
</dbReference>
<feature type="region of interest" description="Disordered" evidence="10">
    <location>
        <begin position="273"/>
        <end position="323"/>
    </location>
</feature>
<dbReference type="Pfam" id="PF10391">
    <property type="entry name" value="DNA_pol_lambd_f"/>
    <property type="match status" value="1"/>
</dbReference>
<dbReference type="CDD" id="cd00141">
    <property type="entry name" value="NT_POLXc"/>
    <property type="match status" value="1"/>
</dbReference>
<reference evidence="12 13" key="1">
    <citation type="submission" date="2018-06" db="EMBL/GenBank/DDBJ databases">
        <title>Complete Genomes of Monosporascus.</title>
        <authorList>
            <person name="Robinson A.J."/>
            <person name="Natvig D.O."/>
        </authorList>
    </citation>
    <scope>NUCLEOTIDE SEQUENCE [LARGE SCALE GENOMIC DNA]</scope>
    <source>
        <strain evidence="12 13">CBS 609.92</strain>
    </source>
</reference>
<keyword evidence="7" id="KW-0239">DNA-directed DNA polymerase</keyword>
<dbReference type="InterPro" id="IPR036420">
    <property type="entry name" value="BRCT_dom_sf"/>
</dbReference>
<dbReference type="SMART" id="SM00483">
    <property type="entry name" value="POLXc"/>
    <property type="match status" value="1"/>
</dbReference>
<evidence type="ECO:0000256" key="8">
    <source>
        <dbReference type="ARBA" id="ARBA00023204"/>
    </source>
</evidence>
<dbReference type="Gene3D" id="3.30.210.10">
    <property type="entry name" value="DNA polymerase, thumb domain"/>
    <property type="match status" value="1"/>
</dbReference>
<dbReference type="Gene3D" id="3.40.50.10190">
    <property type="entry name" value="BRCT domain"/>
    <property type="match status" value="1"/>
</dbReference>
<feature type="domain" description="DNA-directed DNA polymerase X" evidence="11">
    <location>
        <begin position="430"/>
        <end position="769"/>
    </location>
</feature>
<proteinExistence type="predicted"/>
<dbReference type="EMBL" id="QJNS01000211">
    <property type="protein sequence ID" value="RYO82643.1"/>
    <property type="molecule type" value="Genomic_DNA"/>
</dbReference>
<evidence type="ECO:0000256" key="4">
    <source>
        <dbReference type="ARBA" id="ARBA00022695"/>
    </source>
</evidence>
<dbReference type="PANTHER" id="PTHR11276">
    <property type="entry name" value="DNA POLYMERASE TYPE-X FAMILY MEMBER"/>
    <property type="match status" value="1"/>
</dbReference>
<dbReference type="SUPFAM" id="SSF81301">
    <property type="entry name" value="Nucleotidyltransferase"/>
    <property type="match status" value="1"/>
</dbReference>
<dbReference type="Gene3D" id="1.10.150.110">
    <property type="entry name" value="DNA polymerase beta, N-terminal domain-like"/>
    <property type="match status" value="1"/>
</dbReference>
<evidence type="ECO:0000256" key="6">
    <source>
        <dbReference type="ARBA" id="ARBA00022763"/>
    </source>
</evidence>
<organism evidence="12 13">
    <name type="scientific">Monosporascus cannonballus</name>
    <dbReference type="NCBI Taxonomy" id="155416"/>
    <lineage>
        <taxon>Eukaryota</taxon>
        <taxon>Fungi</taxon>
        <taxon>Dikarya</taxon>
        <taxon>Ascomycota</taxon>
        <taxon>Pezizomycotina</taxon>
        <taxon>Sordariomycetes</taxon>
        <taxon>Xylariomycetidae</taxon>
        <taxon>Xylariales</taxon>
        <taxon>Xylariales incertae sedis</taxon>
        <taxon>Monosporascus</taxon>
    </lineage>
</organism>
<dbReference type="Gene3D" id="3.30.460.10">
    <property type="entry name" value="Beta Polymerase, domain 2"/>
    <property type="match status" value="1"/>
</dbReference>
<feature type="compositionally biased region" description="Acidic residues" evidence="10">
    <location>
        <begin position="378"/>
        <end position="390"/>
    </location>
</feature>
<keyword evidence="6" id="KW-0227">DNA damage</keyword>
<feature type="compositionally biased region" description="Polar residues" evidence="10">
    <location>
        <begin position="314"/>
        <end position="323"/>
    </location>
</feature>
<feature type="compositionally biased region" description="Polar residues" evidence="10">
    <location>
        <begin position="60"/>
        <end position="71"/>
    </location>
</feature>